<name>A0A7V8JUQ3_9BURK</name>
<dbReference type="CDD" id="cd02808">
    <property type="entry name" value="GltS_FMN"/>
    <property type="match status" value="1"/>
</dbReference>
<sequence length="558" mass="61396">MWANRYFVFWSVIILTTALLLLAAGQYINWGWALIPLIFSAIGIRDLIQRKHAVLRNYPLIGHFRFMFESIRPEIRQYFFEGEMDGRPFSRKKRSIVYQRAKADVDSRPFGTELDMQQGGHEWIGHSLSPTKIASHDFRVLVGEGRAQPYSMSVFNVSAMSFGSLSANAIMALNKGAKKGNFAHDTGEGSVSEYHREFGGDLVWQVASGYFGCRNADGSFDEEKFAVQAQAPQIKMIEVKLSQGAKPGHGGVLPAAKITPEISATRGIPMGIDCISPAVHSSFSTPIGLLEFIEKLRQRSGGKPVGIKMCVGHPWEFFGIAKAMVKTGIVPDFITVDGSEGGTGAAPLEFVDHVGMPLQEGLLMVHNTLVGIGLRDKVKIGAGGKIVTAFDVARTLALGADWCNSARGFMFALGCIQSQSCHTDRCPTGVATQNASRARALVVPDKAERVYRFHQSTLHALQELVQAAGLPHTSALRPHHIVRRINDHEIQLMSNVLKYLQPNDLLDGNYRYQVYENSGRSPAPRASIRSFEAPRRHAERRVAWTTKKPASAGFLHAA</sequence>
<dbReference type="PIRSF" id="PIRSF006429">
    <property type="entry name" value="GOGAT_lg_2"/>
    <property type="match status" value="1"/>
</dbReference>
<evidence type="ECO:0000313" key="5">
    <source>
        <dbReference type="EMBL" id="KAF1045232.1"/>
    </source>
</evidence>
<feature type="domain" description="Glutamate synthase" evidence="4">
    <location>
        <begin position="153"/>
        <end position="469"/>
    </location>
</feature>
<evidence type="ECO:0000259" key="4">
    <source>
        <dbReference type="Pfam" id="PF01645"/>
    </source>
</evidence>
<reference evidence="6" key="1">
    <citation type="journal article" date="2020" name="MBio">
        <title>Horizontal gene transfer to a defensive symbiont with a reduced genome amongst a multipartite beetle microbiome.</title>
        <authorList>
            <person name="Waterworth S.C."/>
            <person name="Florez L.V."/>
            <person name="Rees E.R."/>
            <person name="Hertweck C."/>
            <person name="Kaltenpoth M."/>
            <person name="Kwan J.C."/>
        </authorList>
    </citation>
    <scope>NUCLEOTIDE SEQUENCE [LARGE SCALE GENOMIC DNA]</scope>
</reference>
<dbReference type="SUPFAM" id="SSF51395">
    <property type="entry name" value="FMN-linked oxidoreductases"/>
    <property type="match status" value="1"/>
</dbReference>
<dbReference type="EMBL" id="WNDX01000033">
    <property type="protein sequence ID" value="KAF1045232.1"/>
    <property type="molecule type" value="Genomic_DNA"/>
</dbReference>
<dbReference type="Proteomes" id="UP000462435">
    <property type="component" value="Unassembled WGS sequence"/>
</dbReference>
<evidence type="ECO:0000256" key="1">
    <source>
        <dbReference type="ARBA" id="ARBA00009716"/>
    </source>
</evidence>
<dbReference type="PIRSF" id="PIRSF500060">
    <property type="entry name" value="UCP500060"/>
    <property type="match status" value="1"/>
</dbReference>
<evidence type="ECO:0000313" key="6">
    <source>
        <dbReference type="Proteomes" id="UP000462435"/>
    </source>
</evidence>
<dbReference type="PANTHER" id="PTHR43819:SF1">
    <property type="entry name" value="ARCHAEAL-TYPE GLUTAMATE SYNTHASE [NADPH]"/>
    <property type="match status" value="1"/>
</dbReference>
<comment type="similarity">
    <text evidence="1 2">Belongs to the glutamate synthase family.</text>
</comment>
<dbReference type="FunFam" id="3.20.20.70:FF:000156">
    <property type="entry name" value="Glutamate synthase domain protein"/>
    <property type="match status" value="1"/>
</dbReference>
<dbReference type="PANTHER" id="PTHR43819">
    <property type="entry name" value="ARCHAEAL-TYPE GLUTAMATE SYNTHASE [NADPH]"/>
    <property type="match status" value="1"/>
</dbReference>
<organism evidence="5 6">
    <name type="scientific">Herbaspirillum frisingense</name>
    <dbReference type="NCBI Taxonomy" id="92645"/>
    <lineage>
        <taxon>Bacteria</taxon>
        <taxon>Pseudomonadati</taxon>
        <taxon>Pseudomonadota</taxon>
        <taxon>Betaproteobacteria</taxon>
        <taxon>Burkholderiales</taxon>
        <taxon>Oxalobacteraceae</taxon>
        <taxon>Herbaspirillum</taxon>
    </lineage>
</organism>
<keyword evidence="3" id="KW-1133">Transmembrane helix</keyword>
<keyword evidence="3" id="KW-0812">Transmembrane</keyword>
<accession>A0A7V8JUQ3</accession>
<protein>
    <submittedName>
        <fullName evidence="5">Glutamate synthase [NADPH] large chain</fullName>
    </submittedName>
</protein>
<dbReference type="GO" id="GO:0006537">
    <property type="term" value="P:glutamate biosynthetic process"/>
    <property type="evidence" value="ECO:0007669"/>
    <property type="project" value="InterPro"/>
</dbReference>
<dbReference type="InterPro" id="IPR027283">
    <property type="entry name" value="YerD"/>
</dbReference>
<dbReference type="Gene3D" id="3.20.20.70">
    <property type="entry name" value="Aldolase class I"/>
    <property type="match status" value="1"/>
</dbReference>
<dbReference type="InterPro" id="IPR024188">
    <property type="entry name" value="GltB"/>
</dbReference>
<dbReference type="GO" id="GO:0015930">
    <property type="term" value="F:glutamate synthase activity"/>
    <property type="evidence" value="ECO:0007669"/>
    <property type="project" value="InterPro"/>
</dbReference>
<dbReference type="InterPro" id="IPR002932">
    <property type="entry name" value="Glu_synthdom"/>
</dbReference>
<feature type="transmembrane region" description="Helical" evidence="3">
    <location>
        <begin position="7"/>
        <end position="24"/>
    </location>
</feature>
<gene>
    <name evidence="5" type="primary">gltA_1</name>
    <name evidence="5" type="ORF">GAK35_01451</name>
</gene>
<comment type="caution">
    <text evidence="5">The sequence shown here is derived from an EMBL/GenBank/DDBJ whole genome shotgun (WGS) entry which is preliminary data.</text>
</comment>
<keyword evidence="3" id="KW-0472">Membrane</keyword>
<dbReference type="InterPro" id="IPR013785">
    <property type="entry name" value="Aldolase_TIM"/>
</dbReference>
<dbReference type="AlphaFoldDB" id="A0A7V8JUQ3"/>
<evidence type="ECO:0000256" key="2">
    <source>
        <dbReference type="PIRNR" id="PIRNR006429"/>
    </source>
</evidence>
<proteinExistence type="inferred from homology"/>
<dbReference type="Pfam" id="PF01645">
    <property type="entry name" value="Glu_synthase"/>
    <property type="match status" value="1"/>
</dbReference>
<evidence type="ECO:0000256" key="3">
    <source>
        <dbReference type="SAM" id="Phobius"/>
    </source>
</evidence>